<accession>V5WHL2</accession>
<dbReference type="Pfam" id="PF00254">
    <property type="entry name" value="FKBP_C"/>
    <property type="match status" value="1"/>
</dbReference>
<keyword evidence="7 9" id="KW-0413">Isomerase</keyword>
<evidence type="ECO:0000256" key="7">
    <source>
        <dbReference type="ARBA" id="ARBA00023235"/>
    </source>
</evidence>
<keyword evidence="13" id="KW-1185">Reference proteome</keyword>
<keyword evidence="5 9" id="KW-0697">Rotamase</keyword>
<proteinExistence type="inferred from homology"/>
<gene>
    <name evidence="12" type="ORF">L21SP2_1726</name>
</gene>
<dbReference type="KEGG" id="slr:L21SP2_1726"/>
<comment type="similarity">
    <text evidence="3 10">Belongs to the FKBP-type PPIase family.</text>
</comment>
<dbReference type="STRING" id="1307761.L21SP2_1726"/>
<evidence type="ECO:0000256" key="5">
    <source>
        <dbReference type="ARBA" id="ARBA00023110"/>
    </source>
</evidence>
<evidence type="ECO:0000256" key="10">
    <source>
        <dbReference type="RuleBase" id="RU003915"/>
    </source>
</evidence>
<dbReference type="OrthoDB" id="9808891at2"/>
<evidence type="ECO:0000256" key="8">
    <source>
        <dbReference type="ARBA" id="ARBA00037071"/>
    </source>
</evidence>
<protein>
    <recommendedName>
        <fullName evidence="10">Peptidyl-prolyl cis-trans isomerase</fullName>
        <ecNumber evidence="10">5.2.1.8</ecNumber>
    </recommendedName>
</protein>
<comment type="subcellular location">
    <subcellularLocation>
        <location evidence="2">Cytoplasm</location>
    </subcellularLocation>
</comment>
<dbReference type="PANTHER" id="PTHR47861:SF3">
    <property type="entry name" value="FKBP-TYPE PEPTIDYL-PROLYL CIS-TRANS ISOMERASE SLYD"/>
    <property type="match status" value="1"/>
</dbReference>
<organism evidence="12 13">
    <name type="scientific">Salinispira pacifica</name>
    <dbReference type="NCBI Taxonomy" id="1307761"/>
    <lineage>
        <taxon>Bacteria</taxon>
        <taxon>Pseudomonadati</taxon>
        <taxon>Spirochaetota</taxon>
        <taxon>Spirochaetia</taxon>
        <taxon>Spirochaetales</taxon>
        <taxon>Spirochaetaceae</taxon>
        <taxon>Salinispira</taxon>
    </lineage>
</organism>
<dbReference type="PROSITE" id="PS50059">
    <property type="entry name" value="FKBP_PPIASE"/>
    <property type="match status" value="1"/>
</dbReference>
<dbReference type="GO" id="GO:0042026">
    <property type="term" value="P:protein refolding"/>
    <property type="evidence" value="ECO:0007669"/>
    <property type="project" value="UniProtKB-ARBA"/>
</dbReference>
<evidence type="ECO:0000256" key="6">
    <source>
        <dbReference type="ARBA" id="ARBA00023186"/>
    </source>
</evidence>
<dbReference type="GO" id="GO:0003755">
    <property type="term" value="F:peptidyl-prolyl cis-trans isomerase activity"/>
    <property type="evidence" value="ECO:0007669"/>
    <property type="project" value="UniProtKB-UniRule"/>
</dbReference>
<dbReference type="Proteomes" id="UP000018680">
    <property type="component" value="Chromosome"/>
</dbReference>
<dbReference type="InterPro" id="IPR001179">
    <property type="entry name" value="PPIase_FKBP_dom"/>
</dbReference>
<dbReference type="PATRIC" id="fig|1307761.3.peg.1720"/>
<evidence type="ECO:0000313" key="13">
    <source>
        <dbReference type="Proteomes" id="UP000018680"/>
    </source>
</evidence>
<dbReference type="eggNOG" id="COG1047">
    <property type="taxonomic scope" value="Bacteria"/>
</dbReference>
<dbReference type="Gene3D" id="3.10.50.40">
    <property type="match status" value="1"/>
</dbReference>
<dbReference type="EMBL" id="CP006939">
    <property type="protein sequence ID" value="AHC15105.1"/>
    <property type="molecule type" value="Genomic_DNA"/>
</dbReference>
<dbReference type="PANTHER" id="PTHR47861">
    <property type="entry name" value="FKBP-TYPE PEPTIDYL-PROLYL CIS-TRANS ISOMERASE SLYD"/>
    <property type="match status" value="1"/>
</dbReference>
<evidence type="ECO:0000259" key="11">
    <source>
        <dbReference type="PROSITE" id="PS50059"/>
    </source>
</evidence>
<reference evidence="12 13" key="1">
    <citation type="journal article" date="2015" name="Stand. Genomic Sci.">
        <title>Complete genome sequence and description of Salinispira pacifica gen. nov., sp. nov., a novel spirochaete isolated form a hypersaline microbial mat.</title>
        <authorList>
            <person name="Ben Hania W."/>
            <person name="Joseph M."/>
            <person name="Schumann P."/>
            <person name="Bunk B."/>
            <person name="Fiebig A."/>
            <person name="Sproer C."/>
            <person name="Klenk H.P."/>
            <person name="Fardeau M.L."/>
            <person name="Spring S."/>
        </authorList>
    </citation>
    <scope>NUCLEOTIDE SEQUENCE [LARGE SCALE GENOMIC DNA]</scope>
    <source>
        <strain evidence="12 13">L21-RPul-D2</strain>
    </source>
</reference>
<sequence>MKVDTHKVVTISYTMSDEQGSVLDSSDENGNLPYIHGTEFLAPGIEASLEGKSIGDTVDEHISADKAFGTYSDDLVFTINKKDINIDDTDLKKGLEFEAEVRGEIRYCLIEDVQEDKVVINANHPLAGVNIHFQAEVLAIRDATAEELDHGHVHDEHGHHHDH</sequence>
<evidence type="ECO:0000256" key="4">
    <source>
        <dbReference type="ARBA" id="ARBA00022490"/>
    </source>
</evidence>
<dbReference type="RefSeq" id="WP_024268024.1">
    <property type="nucleotide sequence ID" value="NC_023035.1"/>
</dbReference>
<evidence type="ECO:0000313" key="12">
    <source>
        <dbReference type="EMBL" id="AHC15105.1"/>
    </source>
</evidence>
<dbReference type="GO" id="GO:0005737">
    <property type="term" value="C:cytoplasm"/>
    <property type="evidence" value="ECO:0007669"/>
    <property type="project" value="UniProtKB-SubCell"/>
</dbReference>
<evidence type="ECO:0000256" key="2">
    <source>
        <dbReference type="ARBA" id="ARBA00004496"/>
    </source>
</evidence>
<dbReference type="InterPro" id="IPR046357">
    <property type="entry name" value="PPIase_dom_sf"/>
</dbReference>
<dbReference type="HOGENOM" id="CLU_098197_1_1_12"/>
<feature type="domain" description="PPIase FKBP-type" evidence="11">
    <location>
        <begin position="6"/>
        <end position="95"/>
    </location>
</feature>
<dbReference type="AlphaFoldDB" id="V5WHL2"/>
<evidence type="ECO:0000256" key="1">
    <source>
        <dbReference type="ARBA" id="ARBA00000971"/>
    </source>
</evidence>
<dbReference type="SUPFAM" id="SSF54534">
    <property type="entry name" value="FKBP-like"/>
    <property type="match status" value="1"/>
</dbReference>
<comment type="catalytic activity">
    <reaction evidence="1 9 10">
        <text>[protein]-peptidylproline (omega=180) = [protein]-peptidylproline (omega=0)</text>
        <dbReference type="Rhea" id="RHEA:16237"/>
        <dbReference type="Rhea" id="RHEA-COMP:10747"/>
        <dbReference type="Rhea" id="RHEA-COMP:10748"/>
        <dbReference type="ChEBI" id="CHEBI:83833"/>
        <dbReference type="ChEBI" id="CHEBI:83834"/>
        <dbReference type="EC" id="5.2.1.8"/>
    </reaction>
</comment>
<name>V5WHL2_9SPIO</name>
<dbReference type="EC" id="5.2.1.8" evidence="10"/>
<evidence type="ECO:0000256" key="9">
    <source>
        <dbReference type="PROSITE-ProRule" id="PRU00277"/>
    </source>
</evidence>
<comment type="function">
    <text evidence="8">Also involved in hydrogenase metallocenter assembly, probably by participating in the nickel insertion step. This function in hydrogenase biosynthesis requires chaperone activity and the presence of the metal-binding domain, but not PPIase activity.</text>
</comment>
<evidence type="ECO:0000256" key="3">
    <source>
        <dbReference type="ARBA" id="ARBA00006577"/>
    </source>
</evidence>
<keyword evidence="4" id="KW-0963">Cytoplasm</keyword>
<keyword evidence="6" id="KW-0143">Chaperone</keyword>